<dbReference type="Pfam" id="PF12730">
    <property type="entry name" value="ABC2_membrane_4"/>
    <property type="match status" value="1"/>
</dbReference>
<feature type="transmembrane region" description="Helical" evidence="1">
    <location>
        <begin position="165"/>
        <end position="188"/>
    </location>
</feature>
<evidence type="ECO:0000313" key="3">
    <source>
        <dbReference type="Proteomes" id="UP001205748"/>
    </source>
</evidence>
<dbReference type="NCBIfam" id="TIGR03732">
    <property type="entry name" value="lanti_perm_MutE"/>
    <property type="match status" value="1"/>
</dbReference>
<dbReference type="EMBL" id="JANKAS010000006">
    <property type="protein sequence ID" value="MCR1898914.1"/>
    <property type="molecule type" value="Genomic_DNA"/>
</dbReference>
<feature type="transmembrane region" description="Helical" evidence="1">
    <location>
        <begin position="137"/>
        <end position="158"/>
    </location>
</feature>
<organism evidence="2 3">
    <name type="scientific">Irregularibacter muris</name>
    <dbReference type="NCBI Taxonomy" id="1796619"/>
    <lineage>
        <taxon>Bacteria</taxon>
        <taxon>Bacillati</taxon>
        <taxon>Bacillota</taxon>
        <taxon>Clostridia</taxon>
        <taxon>Eubacteriales</taxon>
        <taxon>Eubacteriaceae</taxon>
        <taxon>Irregularibacter</taxon>
    </lineage>
</organism>
<feature type="transmembrane region" description="Helical" evidence="1">
    <location>
        <begin position="54"/>
        <end position="75"/>
    </location>
</feature>
<evidence type="ECO:0000313" key="2">
    <source>
        <dbReference type="EMBL" id="MCR1898914.1"/>
    </source>
</evidence>
<proteinExistence type="predicted"/>
<accession>A0AAE3HGD4</accession>
<dbReference type="Proteomes" id="UP001205748">
    <property type="component" value="Unassembled WGS sequence"/>
</dbReference>
<dbReference type="RefSeq" id="WP_257530731.1">
    <property type="nucleotide sequence ID" value="NZ_JANKAS010000006.1"/>
</dbReference>
<feature type="transmembrane region" description="Helical" evidence="1">
    <location>
        <begin position="96"/>
        <end position="122"/>
    </location>
</feature>
<dbReference type="CDD" id="cd21807">
    <property type="entry name" value="ABC-2_lan_permease_MutE_EpiE-like"/>
    <property type="match status" value="1"/>
</dbReference>
<keyword evidence="3" id="KW-1185">Reference proteome</keyword>
<feature type="transmembrane region" description="Helical" evidence="1">
    <location>
        <begin position="20"/>
        <end position="39"/>
    </location>
</feature>
<evidence type="ECO:0000256" key="1">
    <source>
        <dbReference type="SAM" id="Phobius"/>
    </source>
</evidence>
<keyword evidence="1" id="KW-0472">Membrane</keyword>
<feature type="transmembrane region" description="Helical" evidence="1">
    <location>
        <begin position="222"/>
        <end position="245"/>
    </location>
</feature>
<reference evidence="2" key="1">
    <citation type="submission" date="2022-07" db="EMBL/GenBank/DDBJ databases">
        <title>Enhanced cultured diversity of the mouse gut microbiota enables custom-made synthetic communities.</title>
        <authorList>
            <person name="Afrizal A."/>
        </authorList>
    </citation>
    <scope>NUCLEOTIDE SEQUENCE</scope>
    <source>
        <strain evidence="2">DSM 28593</strain>
    </source>
</reference>
<keyword evidence="1" id="KW-1133">Transmembrane helix</keyword>
<sequence>MINLIQAEWLKEKRSANKKLLFVIPIIFIFYSLLLSYLMGGSENAKLYLVTTAYNWYPLMILPIFISLLSCNSLAKERKHKNDLFYQSLNISSGKVYLAKVIVVTVEFILIMAVSFALLWFIDKGFFRNPMDYREVFLATIYLVVGSLPLLAISFFIYRLSNHFVVILGNFLLSIIAAVVAIQPYWIIFPWSYSLRMMAPALGIHPNGTFVEAGSYLLNGKAIPIGLGVAVGVFLVMSALTYYLIERREKNV</sequence>
<name>A0AAE3HGD4_9FIRM</name>
<dbReference type="AlphaFoldDB" id="A0AAE3HGD4"/>
<protein>
    <submittedName>
        <fullName evidence="2">Lantibiotic immunity ABC transporter MutE/EpiE family permease subunit</fullName>
    </submittedName>
</protein>
<keyword evidence="1" id="KW-0812">Transmembrane</keyword>
<comment type="caution">
    <text evidence="2">The sequence shown here is derived from an EMBL/GenBank/DDBJ whole genome shotgun (WGS) entry which is preliminary data.</text>
</comment>
<dbReference type="InterPro" id="IPR021205">
    <property type="entry name" value="Lanti_perm_SpaE/MutE/EpiE-like"/>
</dbReference>
<gene>
    <name evidence="2" type="ORF">NSA47_07945</name>
</gene>